<feature type="compositionally biased region" description="Pro residues" evidence="1">
    <location>
        <begin position="178"/>
        <end position="202"/>
    </location>
</feature>
<gene>
    <name evidence="2" type="ORF">BN2614_LOCUS1</name>
</gene>
<reference evidence="2 3" key="1">
    <citation type="submission" date="2018-10" db="EMBL/GenBank/DDBJ databases">
        <authorList>
            <person name="Ekblom R."/>
            <person name="Jareborg N."/>
        </authorList>
    </citation>
    <scope>NUCLEOTIDE SEQUENCE [LARGE SCALE GENOMIC DNA]</scope>
    <source>
        <tissue evidence="2">Muscle</tissue>
    </source>
</reference>
<dbReference type="AlphaFoldDB" id="A0A9X9Q6R5"/>
<evidence type="ECO:0000256" key="1">
    <source>
        <dbReference type="SAM" id="MobiDB-lite"/>
    </source>
</evidence>
<feature type="region of interest" description="Disordered" evidence="1">
    <location>
        <begin position="113"/>
        <end position="224"/>
    </location>
</feature>
<dbReference type="EMBL" id="CYRY02042861">
    <property type="protein sequence ID" value="VCX36829.1"/>
    <property type="molecule type" value="Genomic_DNA"/>
</dbReference>
<organism evidence="2 3">
    <name type="scientific">Gulo gulo</name>
    <name type="common">Wolverine</name>
    <name type="synonym">Gluton</name>
    <dbReference type="NCBI Taxonomy" id="48420"/>
    <lineage>
        <taxon>Eukaryota</taxon>
        <taxon>Metazoa</taxon>
        <taxon>Chordata</taxon>
        <taxon>Craniata</taxon>
        <taxon>Vertebrata</taxon>
        <taxon>Euteleostomi</taxon>
        <taxon>Mammalia</taxon>
        <taxon>Eutheria</taxon>
        <taxon>Laurasiatheria</taxon>
        <taxon>Carnivora</taxon>
        <taxon>Caniformia</taxon>
        <taxon>Musteloidea</taxon>
        <taxon>Mustelidae</taxon>
        <taxon>Guloninae</taxon>
        <taxon>Gulo</taxon>
    </lineage>
</organism>
<keyword evidence="3" id="KW-1185">Reference proteome</keyword>
<feature type="compositionally biased region" description="Basic and acidic residues" evidence="1">
    <location>
        <begin position="307"/>
        <end position="336"/>
    </location>
</feature>
<evidence type="ECO:0000313" key="2">
    <source>
        <dbReference type="EMBL" id="VCX36829.1"/>
    </source>
</evidence>
<comment type="caution">
    <text evidence="2">The sequence shown here is derived from an EMBL/GenBank/DDBJ whole genome shotgun (WGS) entry which is preliminary data.</text>
</comment>
<evidence type="ECO:0000313" key="3">
    <source>
        <dbReference type="Proteomes" id="UP000269945"/>
    </source>
</evidence>
<dbReference type="Proteomes" id="UP000269945">
    <property type="component" value="Unassembled WGS sequence"/>
</dbReference>
<sequence length="345" mass="36163">GPGEGLCPCSTPCVASCRPAPRHRHRRGIGVAHGPRQLRRGPRPFVGTPALREAGLQAPARLPGAAACVAARFECLRRGGQRGPSVLGPSGWLCCVLSCFPLLRVAVATLQTGGRPGEALPRRSEGVRSRKQLRGPGGEMPNPLAFPPPASLQSLGPCDDLDGSRSRRRREGPEHTRPPPAPPLHPCAPPPGGPSPYRPGPGPRANLKAPAPHPAAPASAKAQTPAALRFGDGGDAFPCGLAPQGAGCRVQPCSPAPSSLRPVREHQGFGGAQRLQACRWTGEPRGPEALATFHWAGSSLSPSPTEQQDRVEAVRRGEARAPGDLPRDTRLGRRLAEQSLPRPLL</sequence>
<protein>
    <submittedName>
        <fullName evidence="2">Uncharacterized protein</fullName>
    </submittedName>
</protein>
<proteinExistence type="predicted"/>
<accession>A0A9X9Q6R5</accession>
<feature type="region of interest" description="Disordered" evidence="1">
    <location>
        <begin position="295"/>
        <end position="345"/>
    </location>
</feature>
<name>A0A9X9Q6R5_GULGU</name>
<feature type="non-terminal residue" evidence="2">
    <location>
        <position position="1"/>
    </location>
</feature>